<feature type="region of interest" description="Disordered" evidence="1">
    <location>
        <begin position="596"/>
        <end position="616"/>
    </location>
</feature>
<sequence>MAEPMTFAAPYGRADERMADMVTPDGHGYAEPMFSEPVMEPWMDGVLDETLMMAAPSSWDNFDALDSAVSQATATPNAFDSMLADCSLPADSQASSDGDLTVSPDMLNISSNLAFPESEISSLLGTEFSNYFSTFDSTTTDNTSFSTQTTPESTAGDNCELVFEQVASAFKDLARARAAADPRPISRKQKQRDASIALYLERLRDTCNEAVAALNSGANNTTAMGHSAAWFNSNQVSMSSQPSSSGASSFSTSSPSEGYTEFHSQSQSTRSSVPSQSPTLDQSRPQFQQPSPPAPPSGGIELVMDLNMNTATSLPRKHRPRTETQRQRYLAVRNQGACEKHKKQHKRCTCIDKEIPLVSTSTATTTASSSPQAGAGASNGIDATISILSHTKGRHSVRKTSPLRRVPSVRGARDSLSPTSGEDNWSGLGHDGEVLIRNNRPDGIAKGEAGMACSASYLLQRQGKLDQCRDSGHDIGNSHDKGVSRHRVASGERVSTLPANTGNVAWSVMPQAVLDRNIGWSITPQAVLDSNVSVRSRTTGGCEPTRNRDTGGHGYYARCADGSVSATMCLGNRDQGRRAISTASSLVFPDGTWQCPHGQSATNSQSHSTNIGSSSDIDGSRLAQISSYLHLRDKKEDKQKHTCFHTWSNGDRNSSLSSATAAASAKAHNINNNCCTNAAAHLRRTTDLVFSTIINSQSLKNRNAICDECCAGSMSSALLQPSASNISSAYAGLRWYIQAHINDSVRSSLKRATPRQLEFALWCFIWISMLVLSAIFKGALA</sequence>
<evidence type="ECO:0000256" key="1">
    <source>
        <dbReference type="SAM" id="MobiDB-lite"/>
    </source>
</evidence>
<dbReference type="Proteomes" id="UP000023623">
    <property type="component" value="Unassembled WGS sequence"/>
</dbReference>
<feature type="transmembrane region" description="Helical" evidence="2">
    <location>
        <begin position="759"/>
        <end position="780"/>
    </location>
</feature>
<reference evidence="3 4" key="1">
    <citation type="submission" date="2014-02" db="EMBL/GenBank/DDBJ databases">
        <title>The Genome Sequence of Trichophyton rubrum (morphotype soudanense) CBS 452.61.</title>
        <authorList>
            <consortium name="The Broad Institute Genomics Platform"/>
            <person name="Cuomo C.A."/>
            <person name="White T.C."/>
            <person name="Graser Y."/>
            <person name="Martinez-Rossi N."/>
            <person name="Heitman J."/>
            <person name="Young S.K."/>
            <person name="Zeng Q."/>
            <person name="Gargeya S."/>
            <person name="Abouelleil A."/>
            <person name="Alvarado L."/>
            <person name="Chapman S.B."/>
            <person name="Gainer-Dewar J."/>
            <person name="Goldberg J."/>
            <person name="Griggs A."/>
            <person name="Gujja S."/>
            <person name="Hansen M."/>
            <person name="Howarth C."/>
            <person name="Imamovic A."/>
            <person name="Larimer J."/>
            <person name="Martinez D."/>
            <person name="Murphy C."/>
            <person name="Pearson M.D."/>
            <person name="Persinoti G."/>
            <person name="Poon T."/>
            <person name="Priest M."/>
            <person name="Roberts A.D."/>
            <person name="Saif S."/>
            <person name="Shea T.D."/>
            <person name="Sykes S.N."/>
            <person name="Wortman J."/>
            <person name="Nusbaum C."/>
            <person name="Birren B."/>
        </authorList>
    </citation>
    <scope>NUCLEOTIDE SEQUENCE [LARGE SCALE GENOMIC DNA]</scope>
    <source>
        <strain evidence="3 4">CBS 452.61</strain>
    </source>
</reference>
<feature type="region of interest" description="Disordered" evidence="1">
    <location>
        <begin position="236"/>
        <end position="301"/>
    </location>
</feature>
<evidence type="ECO:0000313" key="4">
    <source>
        <dbReference type="Proteomes" id="UP000023623"/>
    </source>
</evidence>
<keyword evidence="2" id="KW-0812">Transmembrane</keyword>
<feature type="compositionally biased region" description="Polar residues" evidence="1">
    <location>
        <begin position="597"/>
        <end position="616"/>
    </location>
</feature>
<accession>A0A022XHU5</accession>
<keyword evidence="2" id="KW-0472">Membrane</keyword>
<feature type="region of interest" description="Disordered" evidence="1">
    <location>
        <begin position="406"/>
        <end position="428"/>
    </location>
</feature>
<evidence type="ECO:0000256" key="2">
    <source>
        <dbReference type="SAM" id="Phobius"/>
    </source>
</evidence>
<protein>
    <submittedName>
        <fullName evidence="3">Uncharacterized protein</fullName>
    </submittedName>
</protein>
<evidence type="ECO:0000313" key="3">
    <source>
        <dbReference type="EMBL" id="EZF70310.1"/>
    </source>
</evidence>
<dbReference type="HOGENOM" id="CLU_020434_0_0_1"/>
<proteinExistence type="predicted"/>
<gene>
    <name evidence="3" type="ORF">H105_07369</name>
</gene>
<dbReference type="EMBL" id="KK208913">
    <property type="protein sequence ID" value="EZF70310.1"/>
    <property type="molecule type" value="Genomic_DNA"/>
</dbReference>
<organism evidence="3 4">
    <name type="scientific">Trichophyton soudanense CBS 452.61</name>
    <dbReference type="NCBI Taxonomy" id="1215331"/>
    <lineage>
        <taxon>Eukaryota</taxon>
        <taxon>Fungi</taxon>
        <taxon>Dikarya</taxon>
        <taxon>Ascomycota</taxon>
        <taxon>Pezizomycotina</taxon>
        <taxon>Eurotiomycetes</taxon>
        <taxon>Eurotiomycetidae</taxon>
        <taxon>Onygenales</taxon>
        <taxon>Arthrodermataceae</taxon>
        <taxon>Trichophyton</taxon>
    </lineage>
</organism>
<keyword evidence="2" id="KW-1133">Transmembrane helix</keyword>
<dbReference type="AlphaFoldDB" id="A0A022XHU5"/>
<feature type="compositionally biased region" description="Low complexity" evidence="1">
    <location>
        <begin position="236"/>
        <end position="256"/>
    </location>
</feature>
<keyword evidence="4" id="KW-1185">Reference proteome</keyword>
<dbReference type="OrthoDB" id="4346289at2759"/>
<feature type="compositionally biased region" description="Low complexity" evidence="1">
    <location>
        <begin position="264"/>
        <end position="289"/>
    </location>
</feature>
<name>A0A022XHU5_TRISD</name>